<keyword evidence="2" id="KW-1185">Reference proteome</keyword>
<reference evidence="1 2" key="1">
    <citation type="submission" date="2015-11" db="EMBL/GenBank/DDBJ databases">
        <title>Genomic analysis of 38 Legionella species identifies large and diverse effector repertoires.</title>
        <authorList>
            <person name="Burstein D."/>
            <person name="Amaro F."/>
            <person name="Zusman T."/>
            <person name="Lifshitz Z."/>
            <person name="Cohen O."/>
            <person name="Gilbert J.A."/>
            <person name="Pupko T."/>
            <person name="Shuman H.A."/>
            <person name="Segal G."/>
        </authorList>
    </citation>
    <scope>NUCLEOTIDE SEQUENCE [LARGE SCALE GENOMIC DNA]</scope>
    <source>
        <strain evidence="1 2">WA-270A-C2</strain>
    </source>
</reference>
<dbReference type="EMBL" id="LNYT01000022">
    <property type="protein sequence ID" value="KTD45928.1"/>
    <property type="molecule type" value="Genomic_DNA"/>
</dbReference>
<accession>A0A0W0XMZ4</accession>
<dbReference type="Proteomes" id="UP000054608">
    <property type="component" value="Unassembled WGS sequence"/>
</dbReference>
<proteinExistence type="predicted"/>
<comment type="caution">
    <text evidence="1">The sequence shown here is derived from an EMBL/GenBank/DDBJ whole genome shotgun (WGS) entry which is preliminary data.</text>
</comment>
<organism evidence="1 2">
    <name type="scientific">Legionella rubrilucens</name>
    <dbReference type="NCBI Taxonomy" id="458"/>
    <lineage>
        <taxon>Bacteria</taxon>
        <taxon>Pseudomonadati</taxon>
        <taxon>Pseudomonadota</taxon>
        <taxon>Gammaproteobacteria</taxon>
        <taxon>Legionellales</taxon>
        <taxon>Legionellaceae</taxon>
        <taxon>Legionella</taxon>
    </lineage>
</organism>
<evidence type="ECO:0000313" key="1">
    <source>
        <dbReference type="EMBL" id="KTD45928.1"/>
    </source>
</evidence>
<name>A0A0W0XMZ4_9GAMM</name>
<evidence type="ECO:0000313" key="2">
    <source>
        <dbReference type="Proteomes" id="UP000054608"/>
    </source>
</evidence>
<sequence>MGIIMAGKPVEYWRKEFETYSSWNHKLNAKPRIAGKVPATWFACMAAIKLLCDYSASFRFSPSSLGGGYGFNRFWAGRWGTHHGNEVREALKDIEKTGASTRSIPLLLAILKQKLEGKTLSCDGDLSRILQVIQEKTGVNLQNCGELTPNHCARTQSVQASPPV</sequence>
<protein>
    <submittedName>
        <fullName evidence="1">Uncharacterized protein</fullName>
    </submittedName>
</protein>
<dbReference type="AlphaFoldDB" id="A0A0W0XMZ4"/>
<gene>
    <name evidence="1" type="ORF">Lrub_2725</name>
</gene>
<dbReference type="PATRIC" id="fig|458.5.peg.2841"/>
<dbReference type="RefSeq" id="WP_162263147.1">
    <property type="nucleotide sequence ID" value="NZ_CAAAIN010000004.1"/>
</dbReference>